<sequence>MVGGPAPEESGWARLRRKGRLRAPAAQGPKMGRKTMVLRMTRRAALRAFGGLTAIGLALAAAGLAQPVLAQSGAPKGPVRIIVGFPPGGGADLLARLLAPELQQSFGQPVVVENRPGAQGRIGTDLVAKAEPDGQTILMATEGAIVILPHLPEPLPYDPLKDLAPVSLVVRTTPVIVANPSVEADSLKDLIADAKANPGKYFYGHSGVGGPNHLMFELLKQKTGAKIEQVPYQGTGAVIPAVLSNEVPLAIGYLPSFVPYIKAGTVKPLAVTSGERASAMPDIVTVADAGVPDFDMSSWLGMFVPAGTPAETVTAIRDAVVAALQKPEVRKSIQSGGQEIVGSTPEAFAKVVQSGSDNYRDLIKTLDLPKQ</sequence>
<dbReference type="Pfam" id="PF03401">
    <property type="entry name" value="TctC"/>
    <property type="match status" value="1"/>
</dbReference>
<dbReference type="SUPFAM" id="SSF53850">
    <property type="entry name" value="Periplasmic binding protein-like II"/>
    <property type="match status" value="1"/>
</dbReference>
<comment type="caution">
    <text evidence="3">The sequence shown here is derived from an EMBL/GenBank/DDBJ whole genome shotgun (WGS) entry which is preliminary data.</text>
</comment>
<evidence type="ECO:0000256" key="2">
    <source>
        <dbReference type="SAM" id="MobiDB-lite"/>
    </source>
</evidence>
<evidence type="ECO:0000313" key="3">
    <source>
        <dbReference type="EMBL" id="MYZ47685.1"/>
    </source>
</evidence>
<name>A0A964T3G7_9HYPH</name>
<dbReference type="EMBL" id="SPKJ01000019">
    <property type="protein sequence ID" value="MYZ47685.1"/>
    <property type="molecule type" value="Genomic_DNA"/>
</dbReference>
<accession>A0A964T3G7</accession>
<feature type="region of interest" description="Disordered" evidence="2">
    <location>
        <begin position="1"/>
        <end position="32"/>
    </location>
</feature>
<dbReference type="PIRSF" id="PIRSF017082">
    <property type="entry name" value="YflP"/>
    <property type="match status" value="1"/>
</dbReference>
<gene>
    <name evidence="3" type="ORF">E4O86_08160</name>
</gene>
<dbReference type="AlphaFoldDB" id="A0A964T3G7"/>
<comment type="similarity">
    <text evidence="1">Belongs to the UPF0065 (bug) family.</text>
</comment>
<dbReference type="InterPro" id="IPR005064">
    <property type="entry name" value="BUG"/>
</dbReference>
<evidence type="ECO:0000313" key="4">
    <source>
        <dbReference type="Proteomes" id="UP000773614"/>
    </source>
</evidence>
<evidence type="ECO:0000256" key="1">
    <source>
        <dbReference type="ARBA" id="ARBA00006987"/>
    </source>
</evidence>
<dbReference type="Proteomes" id="UP000773614">
    <property type="component" value="Unassembled WGS sequence"/>
</dbReference>
<dbReference type="PANTHER" id="PTHR42928:SF5">
    <property type="entry name" value="BLR1237 PROTEIN"/>
    <property type="match status" value="1"/>
</dbReference>
<reference evidence="3" key="1">
    <citation type="submission" date="2019-03" db="EMBL/GenBank/DDBJ databases">
        <title>Afifella sp. nov., isolated from activated sludge.</title>
        <authorList>
            <person name="Li Q."/>
            <person name="Liu Y."/>
        </authorList>
    </citation>
    <scope>NUCLEOTIDE SEQUENCE</scope>
    <source>
        <strain evidence="3">L72</strain>
    </source>
</reference>
<dbReference type="CDD" id="cd07012">
    <property type="entry name" value="PBP2_Bug_TTT"/>
    <property type="match status" value="1"/>
</dbReference>
<dbReference type="Gene3D" id="3.40.190.150">
    <property type="entry name" value="Bordetella uptake gene, domain 1"/>
    <property type="match status" value="1"/>
</dbReference>
<dbReference type="PANTHER" id="PTHR42928">
    <property type="entry name" value="TRICARBOXYLATE-BINDING PROTEIN"/>
    <property type="match status" value="1"/>
</dbReference>
<proteinExistence type="inferred from homology"/>
<dbReference type="InterPro" id="IPR042100">
    <property type="entry name" value="Bug_dom1"/>
</dbReference>
<organism evidence="3 4">
    <name type="scientific">Propylenella binzhouense</name>
    <dbReference type="NCBI Taxonomy" id="2555902"/>
    <lineage>
        <taxon>Bacteria</taxon>
        <taxon>Pseudomonadati</taxon>
        <taxon>Pseudomonadota</taxon>
        <taxon>Alphaproteobacteria</taxon>
        <taxon>Hyphomicrobiales</taxon>
        <taxon>Propylenellaceae</taxon>
        <taxon>Propylenella</taxon>
    </lineage>
</organism>
<keyword evidence="4" id="KW-1185">Reference proteome</keyword>
<protein>
    <submittedName>
        <fullName evidence="3">Tripartite tricarboxylate transporter substrate binding protein</fullName>
    </submittedName>
</protein>
<dbReference type="Gene3D" id="3.40.190.10">
    <property type="entry name" value="Periplasmic binding protein-like II"/>
    <property type="match status" value="1"/>
</dbReference>